<organism evidence="3 4">
    <name type="scientific">Xylona heveae (strain CBS 132557 / TC161)</name>
    <dbReference type="NCBI Taxonomy" id="1328760"/>
    <lineage>
        <taxon>Eukaryota</taxon>
        <taxon>Fungi</taxon>
        <taxon>Dikarya</taxon>
        <taxon>Ascomycota</taxon>
        <taxon>Pezizomycotina</taxon>
        <taxon>Xylonomycetes</taxon>
        <taxon>Xylonales</taxon>
        <taxon>Xylonaceae</taxon>
        <taxon>Xylona</taxon>
    </lineage>
</organism>
<dbReference type="EMBL" id="KV407463">
    <property type="protein sequence ID" value="KZF20220.1"/>
    <property type="molecule type" value="Genomic_DNA"/>
</dbReference>
<dbReference type="Proteomes" id="UP000076632">
    <property type="component" value="Unassembled WGS sequence"/>
</dbReference>
<evidence type="ECO:0000256" key="2">
    <source>
        <dbReference type="SAM" id="Phobius"/>
    </source>
</evidence>
<feature type="region of interest" description="Disordered" evidence="1">
    <location>
        <begin position="254"/>
        <end position="301"/>
    </location>
</feature>
<evidence type="ECO:0000256" key="1">
    <source>
        <dbReference type="SAM" id="MobiDB-lite"/>
    </source>
</evidence>
<feature type="compositionally biased region" description="Polar residues" evidence="1">
    <location>
        <begin position="271"/>
        <end position="280"/>
    </location>
</feature>
<keyword evidence="4" id="KW-1185">Reference proteome</keyword>
<evidence type="ECO:0000313" key="4">
    <source>
        <dbReference type="Proteomes" id="UP000076632"/>
    </source>
</evidence>
<feature type="compositionally biased region" description="Basic and acidic residues" evidence="1">
    <location>
        <begin position="254"/>
        <end position="268"/>
    </location>
</feature>
<keyword evidence="2" id="KW-0472">Membrane</keyword>
<keyword evidence="2" id="KW-1133">Transmembrane helix</keyword>
<proteinExistence type="predicted"/>
<protein>
    <submittedName>
        <fullName evidence="3">Uncharacterized protein</fullName>
    </submittedName>
</protein>
<reference evidence="3 4" key="1">
    <citation type="journal article" date="2016" name="Fungal Biol.">
        <title>The genome of Xylona heveae provides a window into fungal endophytism.</title>
        <authorList>
            <person name="Gazis R."/>
            <person name="Kuo A."/>
            <person name="Riley R."/>
            <person name="LaButti K."/>
            <person name="Lipzen A."/>
            <person name="Lin J."/>
            <person name="Amirebrahimi M."/>
            <person name="Hesse C.N."/>
            <person name="Spatafora J.W."/>
            <person name="Henrissat B."/>
            <person name="Hainaut M."/>
            <person name="Grigoriev I.V."/>
            <person name="Hibbett D.S."/>
        </authorList>
    </citation>
    <scope>NUCLEOTIDE SEQUENCE [LARGE SCALE GENOMIC DNA]</scope>
    <source>
        <strain evidence="3 4">TC161</strain>
    </source>
</reference>
<dbReference type="RefSeq" id="XP_018185775.1">
    <property type="nucleotide sequence ID" value="XM_018335396.1"/>
</dbReference>
<gene>
    <name evidence="3" type="ORF">L228DRAFT_270311</name>
</gene>
<dbReference type="InParanoid" id="A0A165ABN2"/>
<feature type="compositionally biased region" description="Polar residues" evidence="1">
    <location>
        <begin position="357"/>
        <end position="367"/>
    </location>
</feature>
<feature type="region of interest" description="Disordered" evidence="1">
    <location>
        <begin position="318"/>
        <end position="367"/>
    </location>
</feature>
<feature type="region of interest" description="Disordered" evidence="1">
    <location>
        <begin position="184"/>
        <end position="237"/>
    </location>
</feature>
<feature type="compositionally biased region" description="Basic and acidic residues" evidence="1">
    <location>
        <begin position="391"/>
        <end position="406"/>
    </location>
</feature>
<evidence type="ECO:0000313" key="3">
    <source>
        <dbReference type="EMBL" id="KZF20220.1"/>
    </source>
</evidence>
<sequence length="422" mass="47826">MPGIFPPFGFTNFFNLRDGPTTFRTTDWRGRTSVVTDYSKIASRIISQAKASLGPSKYSSLYLTPAENLTSTRTLHPDYPSTYPPERLGALLRLSHNTDIPNRPSAPPPSFSRSHHCLVSISHVLLLSLAFSLVVVFFLFVIGYWAVIAERGAKQLQKVQLEQYHQDRIREARLLWEQFNPQHGGASYGTRRDKDSSRNSVEYPPSSADPQRAGSAEQRNRDEEKLDQGLRHRASTKRDLNSWGSWESWEKVLQADRNKSHRQQRDWGFDASQNPQNLHNSQKHRGEREEDQSQNAHDQEEDAFRRLYRKWIKSGRPAVKGLQGNTSDSNPAFGDWAASAQTRTPPQPFQPPASEIRSGTGSVPRTSSTWATVTDITDVTDLLDAQYPDIKPLKESQDLKNAKNSDTDDPVAWSRKIGSWIE</sequence>
<accession>A0A165ABN2</accession>
<feature type="transmembrane region" description="Helical" evidence="2">
    <location>
        <begin position="124"/>
        <end position="148"/>
    </location>
</feature>
<dbReference type="GeneID" id="28900533"/>
<dbReference type="AlphaFoldDB" id="A0A165ABN2"/>
<name>A0A165ABN2_XYLHT</name>
<feature type="compositionally biased region" description="Basic and acidic residues" evidence="1">
    <location>
        <begin position="218"/>
        <end position="237"/>
    </location>
</feature>
<keyword evidence="2" id="KW-0812">Transmembrane</keyword>
<feature type="region of interest" description="Disordered" evidence="1">
    <location>
        <begin position="391"/>
        <end position="422"/>
    </location>
</feature>